<dbReference type="SUPFAM" id="SSF141086">
    <property type="entry name" value="Agglutinin HPA-like"/>
    <property type="match status" value="1"/>
</dbReference>
<dbReference type="InterPro" id="IPR037221">
    <property type="entry name" value="H-type_lectin_dom_sf"/>
</dbReference>
<dbReference type="AlphaFoldDB" id="A0A9N9UVP4"/>
<evidence type="ECO:0000313" key="2">
    <source>
        <dbReference type="EMBL" id="CAH0004452.1"/>
    </source>
</evidence>
<gene>
    <name evidence="2" type="ORF">CBYS24578_00011992</name>
</gene>
<proteinExistence type="predicted"/>
<dbReference type="EMBL" id="CABFNO020001566">
    <property type="protein sequence ID" value="CAH0004452.1"/>
    <property type="molecule type" value="Genomic_DNA"/>
</dbReference>
<evidence type="ECO:0000259" key="1">
    <source>
        <dbReference type="Pfam" id="PF09458"/>
    </source>
</evidence>
<dbReference type="Pfam" id="PF09458">
    <property type="entry name" value="H_lectin"/>
    <property type="match status" value="1"/>
</dbReference>
<name>A0A9N9UVP4_9HYPO</name>
<feature type="domain" description="H-type lectin" evidence="1">
    <location>
        <begin position="242"/>
        <end position="294"/>
    </location>
</feature>
<organism evidence="2 3">
    <name type="scientific">Clonostachys byssicola</name>
    <dbReference type="NCBI Taxonomy" id="160290"/>
    <lineage>
        <taxon>Eukaryota</taxon>
        <taxon>Fungi</taxon>
        <taxon>Dikarya</taxon>
        <taxon>Ascomycota</taxon>
        <taxon>Pezizomycotina</taxon>
        <taxon>Sordariomycetes</taxon>
        <taxon>Hypocreomycetidae</taxon>
        <taxon>Hypocreales</taxon>
        <taxon>Bionectriaceae</taxon>
        <taxon>Clonostachys</taxon>
    </lineage>
</organism>
<comment type="caution">
    <text evidence="2">The sequence shown here is derived from an EMBL/GenBank/DDBJ whole genome shotgun (WGS) entry which is preliminary data.</text>
</comment>
<dbReference type="OrthoDB" id="3231004at2759"/>
<reference evidence="3" key="1">
    <citation type="submission" date="2019-06" db="EMBL/GenBank/DDBJ databases">
        <authorList>
            <person name="Broberg M."/>
        </authorList>
    </citation>
    <scope>NUCLEOTIDE SEQUENCE [LARGE SCALE GENOMIC DNA]</scope>
</reference>
<accession>A0A9N9UVP4</accession>
<dbReference type="Proteomes" id="UP000754883">
    <property type="component" value="Unassembled WGS sequence"/>
</dbReference>
<dbReference type="Gene3D" id="2.60.40.2080">
    <property type="match status" value="2"/>
</dbReference>
<dbReference type="GO" id="GO:0007155">
    <property type="term" value="P:cell adhesion"/>
    <property type="evidence" value="ECO:0007669"/>
    <property type="project" value="InterPro"/>
</dbReference>
<protein>
    <recommendedName>
        <fullName evidence="1">H-type lectin domain-containing protein</fullName>
    </recommendedName>
</protein>
<sequence>MLLPGGERKVTLTVRPEDGEKIIACSVETGRVQDEENAVTRVTAVRLYTNRGPDLEGHAKDWTPPPADGKGIRSGRAFVDLKMTHFDPILTNGHIKAGSIWGNKEDTASAVGEPEDVDPSTIVTEPQSFYLSCRERFGWQEYAAGRIANLEHRFEKPLPIVPTVLYGFRAIQARAGNAPRVALSLSSLSETGFTLSLKSFLHETSNIEANVLVLPNGKTPSQHGFVDVSVHPSGRSPRQKATTKVNFEKPFKKPPKICAWFTELSIPNGHRSIWVWIDNITADKMTIHIDTWAD</sequence>
<reference evidence="2 3" key="2">
    <citation type="submission" date="2021-10" db="EMBL/GenBank/DDBJ databases">
        <authorList>
            <person name="Piombo E."/>
        </authorList>
    </citation>
    <scope>NUCLEOTIDE SEQUENCE [LARGE SCALE GENOMIC DNA]</scope>
</reference>
<dbReference type="GO" id="GO:0030246">
    <property type="term" value="F:carbohydrate binding"/>
    <property type="evidence" value="ECO:0007669"/>
    <property type="project" value="InterPro"/>
</dbReference>
<evidence type="ECO:0000313" key="3">
    <source>
        <dbReference type="Proteomes" id="UP000754883"/>
    </source>
</evidence>
<dbReference type="InterPro" id="IPR019019">
    <property type="entry name" value="H-type_lectin_domain"/>
</dbReference>
<keyword evidence="3" id="KW-1185">Reference proteome</keyword>